<evidence type="ECO:0000256" key="4">
    <source>
        <dbReference type="ARBA" id="ARBA00022691"/>
    </source>
</evidence>
<dbReference type="InterPro" id="IPR024160">
    <property type="entry name" value="BIN3_SAM-bd_dom"/>
</dbReference>
<comment type="caution">
    <text evidence="8">The sequence shown here is derived from an EMBL/GenBank/DDBJ whole genome shotgun (WGS) entry which is preliminary data.</text>
</comment>
<protein>
    <recommendedName>
        <fullName evidence="6">RNA methyltransferase</fullName>
        <ecNumber evidence="6">2.1.1.-</ecNumber>
    </recommendedName>
</protein>
<sequence length="272" mass="31679">MEKKGKERKGKGRERREERIILPAVLVPLTDSAPYKYLPVRLLTSPALSYLVIKFGEFALEFKRPPGKKFLGTTREFGNELTYELYDFLSVNSRSADGDKPDVYVLGIDLDPILVERSREGNPRPDRVTFEHLEFLSSERDPTISRYLEELGRCRFDAVFCFSVSMWIHLNHGDDGLVEFFRKACSICDTIVVEPQPWKCYRNASRRLRLANLEDFPLIKKLERRGDTSDQIERILTDLCDFRKVVVTNGNDWERKIMIFARNRDRSSVTTM</sequence>
<dbReference type="PANTHER" id="PTHR12315:SF1">
    <property type="entry name" value="RNA 5'-MONOPHOSPHATE METHYLTRANSFERASE"/>
    <property type="match status" value="1"/>
</dbReference>
<dbReference type="InterPro" id="IPR039772">
    <property type="entry name" value="Bin3-like"/>
</dbReference>
<dbReference type="SUPFAM" id="SSF53335">
    <property type="entry name" value="S-adenosyl-L-methionine-dependent methyltransferases"/>
    <property type="match status" value="1"/>
</dbReference>
<dbReference type="AlphaFoldDB" id="A0ABD2BFR8"/>
<keyword evidence="3 6" id="KW-0808">Transferase</keyword>
<evidence type="ECO:0000256" key="6">
    <source>
        <dbReference type="RuleBase" id="RU367087"/>
    </source>
</evidence>
<dbReference type="GO" id="GO:0008171">
    <property type="term" value="F:O-methyltransferase activity"/>
    <property type="evidence" value="ECO:0007669"/>
    <property type="project" value="UniProtKB-UniRule"/>
</dbReference>
<evidence type="ECO:0000256" key="1">
    <source>
        <dbReference type="ARBA" id="ARBA00008361"/>
    </source>
</evidence>
<organism evidence="8 9">
    <name type="scientific">Vespula maculifrons</name>
    <name type="common">Eastern yellow jacket</name>
    <name type="synonym">Wasp</name>
    <dbReference type="NCBI Taxonomy" id="7453"/>
    <lineage>
        <taxon>Eukaryota</taxon>
        <taxon>Metazoa</taxon>
        <taxon>Ecdysozoa</taxon>
        <taxon>Arthropoda</taxon>
        <taxon>Hexapoda</taxon>
        <taxon>Insecta</taxon>
        <taxon>Pterygota</taxon>
        <taxon>Neoptera</taxon>
        <taxon>Endopterygota</taxon>
        <taxon>Hymenoptera</taxon>
        <taxon>Apocrita</taxon>
        <taxon>Aculeata</taxon>
        <taxon>Vespoidea</taxon>
        <taxon>Vespidae</taxon>
        <taxon>Vespinae</taxon>
        <taxon>Vespula</taxon>
    </lineage>
</organism>
<dbReference type="EMBL" id="JAYRBN010000076">
    <property type="protein sequence ID" value="KAL2731490.1"/>
    <property type="molecule type" value="Genomic_DNA"/>
</dbReference>
<dbReference type="Gene3D" id="3.40.50.150">
    <property type="entry name" value="Vaccinia Virus protein VP39"/>
    <property type="match status" value="1"/>
</dbReference>
<accession>A0ABD2BFR8</accession>
<evidence type="ECO:0000256" key="3">
    <source>
        <dbReference type="ARBA" id="ARBA00022679"/>
    </source>
</evidence>
<dbReference type="Pfam" id="PF06859">
    <property type="entry name" value="Bin3"/>
    <property type="match status" value="1"/>
</dbReference>
<dbReference type="PROSITE" id="PS51515">
    <property type="entry name" value="BIN3_SAM"/>
    <property type="match status" value="1"/>
</dbReference>
<evidence type="ECO:0000259" key="7">
    <source>
        <dbReference type="PROSITE" id="PS51515"/>
    </source>
</evidence>
<gene>
    <name evidence="8" type="ORF">V1477_015313</name>
</gene>
<evidence type="ECO:0000256" key="5">
    <source>
        <dbReference type="PROSITE-ProRule" id="PRU00848"/>
    </source>
</evidence>
<dbReference type="PANTHER" id="PTHR12315">
    <property type="entry name" value="BICOID-INTERACTING PROTEIN RELATED"/>
    <property type="match status" value="1"/>
</dbReference>
<proteinExistence type="inferred from homology"/>
<dbReference type="InterPro" id="IPR010675">
    <property type="entry name" value="Bin3_C"/>
</dbReference>
<dbReference type="GO" id="GO:0008173">
    <property type="term" value="F:RNA methyltransferase activity"/>
    <property type="evidence" value="ECO:0007669"/>
    <property type="project" value="UniProtKB-UniRule"/>
</dbReference>
<name>A0ABD2BFR8_VESMC</name>
<keyword evidence="9" id="KW-1185">Reference proteome</keyword>
<comment type="similarity">
    <text evidence="1 6">Belongs to the methyltransferase superfamily.</text>
</comment>
<keyword evidence="2 6" id="KW-0489">Methyltransferase</keyword>
<dbReference type="Proteomes" id="UP001607303">
    <property type="component" value="Unassembled WGS sequence"/>
</dbReference>
<reference evidence="8 9" key="1">
    <citation type="journal article" date="2024" name="Ann. Entomol. Soc. Am.">
        <title>Genomic analyses of the southern and eastern yellowjacket wasps (Hymenoptera: Vespidae) reveal evolutionary signatures of social life.</title>
        <authorList>
            <person name="Catto M.A."/>
            <person name="Caine P.B."/>
            <person name="Orr S.E."/>
            <person name="Hunt B.G."/>
            <person name="Goodisman M.A.D."/>
        </authorList>
    </citation>
    <scope>NUCLEOTIDE SEQUENCE [LARGE SCALE GENOMIC DNA]</scope>
    <source>
        <strain evidence="8">232</strain>
        <tissue evidence="8">Head and thorax</tissue>
    </source>
</reference>
<evidence type="ECO:0000313" key="8">
    <source>
        <dbReference type="EMBL" id="KAL2731490.1"/>
    </source>
</evidence>
<evidence type="ECO:0000256" key="2">
    <source>
        <dbReference type="ARBA" id="ARBA00022603"/>
    </source>
</evidence>
<dbReference type="InterPro" id="IPR029063">
    <property type="entry name" value="SAM-dependent_MTases_sf"/>
</dbReference>
<feature type="domain" description="Bin3-type SAM" evidence="7">
    <location>
        <begin position="1"/>
        <end position="265"/>
    </location>
</feature>
<dbReference type="GO" id="GO:0032259">
    <property type="term" value="P:methylation"/>
    <property type="evidence" value="ECO:0007669"/>
    <property type="project" value="UniProtKB-KW"/>
</dbReference>
<dbReference type="EC" id="2.1.1.-" evidence="6"/>
<evidence type="ECO:0000313" key="9">
    <source>
        <dbReference type="Proteomes" id="UP001607303"/>
    </source>
</evidence>
<keyword evidence="4 5" id="KW-0949">S-adenosyl-L-methionine</keyword>